<dbReference type="EMBL" id="JAUSVS010000010">
    <property type="protein sequence ID" value="MDQ0466244.1"/>
    <property type="molecule type" value="Genomic_DNA"/>
</dbReference>
<feature type="domain" description="Calcineurin-like phosphoesterase" evidence="1">
    <location>
        <begin position="4"/>
        <end position="244"/>
    </location>
</feature>
<feature type="domain" description="GTPase-associated adaptor" evidence="2">
    <location>
        <begin position="370"/>
        <end position="431"/>
    </location>
</feature>
<dbReference type="InterPro" id="IPR004843">
    <property type="entry name" value="Calcineurin-like_PHP"/>
</dbReference>
<comment type="caution">
    <text evidence="3">The sequence shown here is derived from an EMBL/GenBank/DDBJ whole genome shotgun (WGS) entry which is preliminary data.</text>
</comment>
<dbReference type="InterPro" id="IPR029052">
    <property type="entry name" value="Metallo-depent_PP-like"/>
</dbReference>
<name>A0ABU0IYW5_9CAUL</name>
<dbReference type="Pfam" id="PF19976">
    <property type="entry name" value="GAAD"/>
    <property type="match status" value="1"/>
</dbReference>
<keyword evidence="4" id="KW-1185">Reference proteome</keyword>
<dbReference type="SUPFAM" id="SSF56300">
    <property type="entry name" value="Metallo-dependent phosphatases"/>
    <property type="match status" value="1"/>
</dbReference>
<dbReference type="InterPro" id="IPR045533">
    <property type="entry name" value="GAAD"/>
</dbReference>
<reference evidence="3 4" key="1">
    <citation type="submission" date="2023-07" db="EMBL/GenBank/DDBJ databases">
        <title>Genomic Encyclopedia of Type Strains, Phase IV (KMG-IV): sequencing the most valuable type-strain genomes for metagenomic binning, comparative biology and taxonomic classification.</title>
        <authorList>
            <person name="Goeker M."/>
        </authorList>
    </citation>
    <scope>NUCLEOTIDE SEQUENCE [LARGE SCALE GENOMIC DNA]</scope>
    <source>
        <strain evidence="3 4">DSM 18695</strain>
    </source>
</reference>
<dbReference type="Proteomes" id="UP001228905">
    <property type="component" value="Unassembled WGS sequence"/>
</dbReference>
<organism evidence="3 4">
    <name type="scientific">Caulobacter ginsengisoli</name>
    <dbReference type="NCBI Taxonomy" id="400775"/>
    <lineage>
        <taxon>Bacteria</taxon>
        <taxon>Pseudomonadati</taxon>
        <taxon>Pseudomonadota</taxon>
        <taxon>Alphaproteobacteria</taxon>
        <taxon>Caulobacterales</taxon>
        <taxon>Caulobacteraceae</taxon>
        <taxon>Caulobacter</taxon>
    </lineage>
</organism>
<dbReference type="PANTHER" id="PTHR31302:SF0">
    <property type="entry name" value="TRANSMEMBRANE PROTEIN WITH METALLOPHOSPHOESTERASE DOMAIN"/>
    <property type="match status" value="1"/>
</dbReference>
<sequence length="445" mass="48642">MPIFVHISDIHFGQEKRTGEVIVNNDVKERLITDARRTLDAIGKYPAAGIIVTGDIAYAGKVDEYKRAAEWLDRLAEAIGCSKASVHLVPGNHDIDRDEIGSGLELMLREVGEKGEPLLDHYLAREPDRKEMYARFAAYIPFAEGYNCPLDRNGGLAGDKPVHLGDGKSLRFIGLNTALTCSKGKGEEGHLIVGERQRVLPMEAGQELVVLAHHPMRWLLDGADAFSYIKNRARLLITGHEHNPTVDVEGTPDGGKLLVLAAGATVPPSNEVLLYTYNVIEFGLDATGEKLVVTVHPRSWDHERKNFVADTSPLKGQDPTFTLDCPNFCSGLDGGASAQSEDDVAQPQETVVAAPAAPLEAQSTPMPDDFALVLLKFFRDLTPGQRLKVLVRLGELPDDWTEELSHAIERQVVDDLGSSGRLQPLSEAIEWVLSEEENGGKTEHG</sequence>
<dbReference type="Gene3D" id="3.60.21.10">
    <property type="match status" value="1"/>
</dbReference>
<dbReference type="InterPro" id="IPR051158">
    <property type="entry name" value="Metallophosphoesterase_sf"/>
</dbReference>
<evidence type="ECO:0000259" key="1">
    <source>
        <dbReference type="Pfam" id="PF00149"/>
    </source>
</evidence>
<evidence type="ECO:0000313" key="4">
    <source>
        <dbReference type="Proteomes" id="UP001228905"/>
    </source>
</evidence>
<dbReference type="PANTHER" id="PTHR31302">
    <property type="entry name" value="TRANSMEMBRANE PROTEIN WITH METALLOPHOSPHOESTERASE DOMAIN-RELATED"/>
    <property type="match status" value="1"/>
</dbReference>
<evidence type="ECO:0000313" key="3">
    <source>
        <dbReference type="EMBL" id="MDQ0466244.1"/>
    </source>
</evidence>
<dbReference type="RefSeq" id="WP_307352200.1">
    <property type="nucleotide sequence ID" value="NZ_JAUSVS010000010.1"/>
</dbReference>
<accession>A0ABU0IYW5</accession>
<evidence type="ECO:0000259" key="2">
    <source>
        <dbReference type="Pfam" id="PF19976"/>
    </source>
</evidence>
<dbReference type="Pfam" id="PF00149">
    <property type="entry name" value="Metallophos"/>
    <property type="match status" value="1"/>
</dbReference>
<gene>
    <name evidence="3" type="ORF">QO010_004037</name>
</gene>
<protein>
    <submittedName>
        <fullName evidence="3">Calcineurin-like phosphoesterase family protein</fullName>
    </submittedName>
</protein>
<proteinExistence type="predicted"/>